<evidence type="ECO:0000256" key="5">
    <source>
        <dbReference type="SAM" id="Phobius"/>
    </source>
</evidence>
<evidence type="ECO:0000313" key="8">
    <source>
        <dbReference type="Proteomes" id="UP000004218"/>
    </source>
</evidence>
<keyword evidence="4 5" id="KW-0472">Membrane</keyword>
<sequence length="255" mass="27010">MAATFRLGVANFTRGTSPTMLVTSHIIPEILRMITYVLIARVIGGDAAQQYAIPGVIVLATTRMTISETSGLPVDDVWNKTLGSNVTGTLSPATQYLIRALPLAAVAILDSAIVFIILGSMTTTDWATFTGAWLCSLIAVPTGLTLGLVISVASLRTDLHNLVHNATVSILTVCSGAIISVAHVPVFHAIGEFLPLTHAIQGLRLALAGHSAPHAQLTETLLEARNGLILLALAYLLYTVETARARRKGQTFFSS</sequence>
<evidence type="ECO:0000256" key="2">
    <source>
        <dbReference type="ARBA" id="ARBA00022692"/>
    </source>
</evidence>
<gene>
    <name evidence="7" type="ORF">HMPREF0299_6950</name>
</gene>
<dbReference type="STRING" id="553207.HMPREF0299_6950"/>
<comment type="subcellular location">
    <subcellularLocation>
        <location evidence="1">Membrane</location>
        <topology evidence="1">Multi-pass membrane protein</topology>
    </subcellularLocation>
</comment>
<organism evidence="7 8">
    <name type="scientific">Corynebacterium matruchotii ATCC 14266</name>
    <dbReference type="NCBI Taxonomy" id="553207"/>
    <lineage>
        <taxon>Bacteria</taxon>
        <taxon>Bacillati</taxon>
        <taxon>Actinomycetota</taxon>
        <taxon>Actinomycetes</taxon>
        <taxon>Mycobacteriales</taxon>
        <taxon>Corynebacteriaceae</taxon>
        <taxon>Corynebacterium</taxon>
    </lineage>
</organism>
<accession>E0DGF2</accession>
<keyword evidence="2 5" id="KW-0812">Transmembrane</keyword>
<keyword evidence="3 5" id="KW-1133">Transmembrane helix</keyword>
<evidence type="ECO:0000313" key="7">
    <source>
        <dbReference type="EMBL" id="EFM48897.1"/>
    </source>
</evidence>
<feature type="domain" description="ABC-2 type transporter transmembrane" evidence="6">
    <location>
        <begin position="21"/>
        <end position="205"/>
    </location>
</feature>
<protein>
    <submittedName>
        <fullName evidence="7">ABC-2 type transporter</fullName>
    </submittedName>
</protein>
<proteinExistence type="predicted"/>
<feature type="transmembrane region" description="Helical" evidence="5">
    <location>
        <begin position="131"/>
        <end position="155"/>
    </location>
</feature>
<dbReference type="GeneID" id="84574388"/>
<dbReference type="EMBL" id="ACSH02000005">
    <property type="protein sequence ID" value="EFM48897.1"/>
    <property type="molecule type" value="Genomic_DNA"/>
</dbReference>
<feature type="transmembrane region" description="Helical" evidence="5">
    <location>
        <begin position="224"/>
        <end position="240"/>
    </location>
</feature>
<dbReference type="Pfam" id="PF01061">
    <property type="entry name" value="ABC2_membrane"/>
    <property type="match status" value="1"/>
</dbReference>
<evidence type="ECO:0000256" key="1">
    <source>
        <dbReference type="ARBA" id="ARBA00004141"/>
    </source>
</evidence>
<feature type="transmembrane region" description="Helical" evidence="5">
    <location>
        <begin position="167"/>
        <end position="190"/>
    </location>
</feature>
<reference evidence="7" key="1">
    <citation type="submission" date="2010-08" db="EMBL/GenBank/DDBJ databases">
        <authorList>
            <person name="Harkins D.M."/>
            <person name="Madupu R."/>
            <person name="Durkin A.S."/>
            <person name="Torralba M."/>
            <person name="Methe B."/>
            <person name="Sutton G.G."/>
            <person name="Nelson K.E."/>
        </authorList>
    </citation>
    <scope>NUCLEOTIDE SEQUENCE [LARGE SCALE GENOMIC DNA]</scope>
    <source>
        <strain evidence="7">ATCC 14266</strain>
    </source>
</reference>
<comment type="caution">
    <text evidence="7">The sequence shown here is derived from an EMBL/GenBank/DDBJ whole genome shotgun (WGS) entry which is preliminary data.</text>
</comment>
<evidence type="ECO:0000259" key="6">
    <source>
        <dbReference type="Pfam" id="PF01061"/>
    </source>
</evidence>
<dbReference type="AlphaFoldDB" id="E0DGF2"/>
<dbReference type="GO" id="GO:0140359">
    <property type="term" value="F:ABC-type transporter activity"/>
    <property type="evidence" value="ECO:0007669"/>
    <property type="project" value="InterPro"/>
</dbReference>
<dbReference type="InterPro" id="IPR013525">
    <property type="entry name" value="ABC2_TM"/>
</dbReference>
<evidence type="ECO:0000256" key="4">
    <source>
        <dbReference type="ARBA" id="ARBA00023136"/>
    </source>
</evidence>
<name>E0DGF2_9CORY</name>
<dbReference type="Proteomes" id="UP000004218">
    <property type="component" value="Unassembled WGS sequence"/>
</dbReference>
<dbReference type="RefSeq" id="WP_005526196.1">
    <property type="nucleotide sequence ID" value="NZ_ACSH02000005.1"/>
</dbReference>
<feature type="transmembrane region" description="Helical" evidence="5">
    <location>
        <begin position="100"/>
        <end position="119"/>
    </location>
</feature>
<evidence type="ECO:0000256" key="3">
    <source>
        <dbReference type="ARBA" id="ARBA00022989"/>
    </source>
</evidence>
<dbReference type="GO" id="GO:0016020">
    <property type="term" value="C:membrane"/>
    <property type="evidence" value="ECO:0007669"/>
    <property type="project" value="UniProtKB-SubCell"/>
</dbReference>
<keyword evidence="8" id="KW-1185">Reference proteome</keyword>